<dbReference type="RefSeq" id="WP_168678379.1">
    <property type="nucleotide sequence ID" value="NZ_JAAXOY010000120.1"/>
</dbReference>
<sequence length="178" mass="18454">MRDDLVALVARTPVWAALDERRRRGAAAVLVSVARASAGTGAVVTLLRLGSAGDASSEPEVSAISLTWLRTAPLRADLALARLVVQSDEPVDTGIGPGLVARRVERTVTGAPSSTSQVAAPVPNSIWLAVVTGTTSAPQYADDLHDAVLTFTAGLYVDRPTTTAPDRVAARERAAPPP</sequence>
<dbReference type="Proteomes" id="UP000777774">
    <property type="component" value="Unassembled WGS sequence"/>
</dbReference>
<evidence type="ECO:0000313" key="1">
    <source>
        <dbReference type="EMBL" id="NKY39236.1"/>
    </source>
</evidence>
<dbReference type="EMBL" id="JAAXOY010000120">
    <property type="protein sequence ID" value="NKY39236.1"/>
    <property type="molecule type" value="Genomic_DNA"/>
</dbReference>
<name>A0ABX1JY28_9CELL</name>
<organism evidence="1 2">
    <name type="scientific">Cellulomonas septica</name>
    <dbReference type="NCBI Taxonomy" id="285080"/>
    <lineage>
        <taxon>Bacteria</taxon>
        <taxon>Bacillati</taxon>
        <taxon>Actinomycetota</taxon>
        <taxon>Actinomycetes</taxon>
        <taxon>Micrococcales</taxon>
        <taxon>Cellulomonadaceae</taxon>
        <taxon>Cellulomonas</taxon>
    </lineage>
</organism>
<reference evidence="1 2" key="1">
    <citation type="submission" date="2020-04" db="EMBL/GenBank/DDBJ databases">
        <title>MicrobeNet Type strains.</title>
        <authorList>
            <person name="Nicholson A.C."/>
        </authorList>
    </citation>
    <scope>NUCLEOTIDE SEQUENCE [LARGE SCALE GENOMIC DNA]</scope>
    <source>
        <strain evidence="1 2">ATCC BAA-787</strain>
    </source>
</reference>
<keyword evidence="2" id="KW-1185">Reference proteome</keyword>
<proteinExistence type="predicted"/>
<protein>
    <recommendedName>
        <fullName evidence="3">TetR family transcriptional regulator</fullName>
    </recommendedName>
</protein>
<evidence type="ECO:0008006" key="3">
    <source>
        <dbReference type="Google" id="ProtNLM"/>
    </source>
</evidence>
<evidence type="ECO:0000313" key="2">
    <source>
        <dbReference type="Proteomes" id="UP000777774"/>
    </source>
</evidence>
<comment type="caution">
    <text evidence="1">The sequence shown here is derived from an EMBL/GenBank/DDBJ whole genome shotgun (WGS) entry which is preliminary data.</text>
</comment>
<accession>A0ABX1JY28</accession>
<gene>
    <name evidence="1" type="ORF">HGA02_06720</name>
</gene>